<sequence length="136" mass="15198">MTDSMSQTVLPIVSLAQSRHLNVAFHTTTGVDQTDDGPVIPTIARVNTVFADMQKAVYPSFDLREKRASCSPGVPTNKVNEKETTCCLIISNFHLIPMPSQVDANSPKRFFLLFNDHKIRHSKKGRTLQSIQEVED</sequence>
<dbReference type="Proteomes" id="UP000492821">
    <property type="component" value="Unassembled WGS sequence"/>
</dbReference>
<dbReference type="WBParaSite" id="Pan_g5093.t1">
    <property type="protein sequence ID" value="Pan_g5093.t1"/>
    <property type="gene ID" value="Pan_g5093"/>
</dbReference>
<protein>
    <submittedName>
        <fullName evidence="2">Uncharacterized protein</fullName>
    </submittedName>
</protein>
<name>A0A7E4VYA0_PANRE</name>
<evidence type="ECO:0000313" key="2">
    <source>
        <dbReference type="WBParaSite" id="Pan_g5093.t1"/>
    </source>
</evidence>
<proteinExistence type="predicted"/>
<dbReference type="AlphaFoldDB" id="A0A7E4VYA0"/>
<accession>A0A7E4VYA0</accession>
<keyword evidence="1" id="KW-1185">Reference proteome</keyword>
<reference evidence="2" key="2">
    <citation type="submission" date="2020-10" db="UniProtKB">
        <authorList>
            <consortium name="WormBaseParasite"/>
        </authorList>
    </citation>
    <scope>IDENTIFICATION</scope>
</reference>
<reference evidence="1" key="1">
    <citation type="journal article" date="2013" name="Genetics">
        <title>The draft genome and transcriptome of Panagrellus redivivus are shaped by the harsh demands of a free-living lifestyle.</title>
        <authorList>
            <person name="Srinivasan J."/>
            <person name="Dillman A.R."/>
            <person name="Macchietto M.G."/>
            <person name="Heikkinen L."/>
            <person name="Lakso M."/>
            <person name="Fracchia K.M."/>
            <person name="Antoshechkin I."/>
            <person name="Mortazavi A."/>
            <person name="Wong G."/>
            <person name="Sternberg P.W."/>
        </authorList>
    </citation>
    <scope>NUCLEOTIDE SEQUENCE [LARGE SCALE GENOMIC DNA]</scope>
    <source>
        <strain evidence="1">MT8872</strain>
    </source>
</reference>
<evidence type="ECO:0000313" key="1">
    <source>
        <dbReference type="Proteomes" id="UP000492821"/>
    </source>
</evidence>
<organism evidence="1 2">
    <name type="scientific">Panagrellus redivivus</name>
    <name type="common">Microworm</name>
    <dbReference type="NCBI Taxonomy" id="6233"/>
    <lineage>
        <taxon>Eukaryota</taxon>
        <taxon>Metazoa</taxon>
        <taxon>Ecdysozoa</taxon>
        <taxon>Nematoda</taxon>
        <taxon>Chromadorea</taxon>
        <taxon>Rhabditida</taxon>
        <taxon>Tylenchina</taxon>
        <taxon>Panagrolaimomorpha</taxon>
        <taxon>Panagrolaimoidea</taxon>
        <taxon>Panagrolaimidae</taxon>
        <taxon>Panagrellus</taxon>
    </lineage>
</organism>